<gene>
    <name evidence="2" type="ORF">BDV98DRAFT_353358</name>
</gene>
<feature type="compositionally biased region" description="Acidic residues" evidence="1">
    <location>
        <begin position="197"/>
        <end position="207"/>
    </location>
</feature>
<sequence>MEYRNQHQRWPSNPSFDPKTEQRSPDLSSASSNLQPNYNAARTQTFPTNSLASMDEPSLFNAYASSSSEQEAMKQQLGMYPANRPYYGMTQSNTQPVIGNTEFPPTFYQPIGPSSLGNNTHGLHSASPPLLKFQGAGSGAAALQGTSNGAYTNSQPNLAPNVAGRRPGAAVRPPVNLRPKLPPSPESSSLGKRPANQDEEEDGEEEDNKGKPYVCSLSGGVNHH</sequence>
<dbReference type="EMBL" id="ML178819">
    <property type="protein sequence ID" value="TFL03930.1"/>
    <property type="molecule type" value="Genomic_DNA"/>
</dbReference>
<feature type="region of interest" description="Disordered" evidence="1">
    <location>
        <begin position="1"/>
        <end position="53"/>
    </location>
</feature>
<dbReference type="AlphaFoldDB" id="A0A5C3QSX2"/>
<proteinExistence type="predicted"/>
<evidence type="ECO:0000313" key="3">
    <source>
        <dbReference type="Proteomes" id="UP000305067"/>
    </source>
</evidence>
<organism evidence="2 3">
    <name type="scientific">Pterulicium gracile</name>
    <dbReference type="NCBI Taxonomy" id="1884261"/>
    <lineage>
        <taxon>Eukaryota</taxon>
        <taxon>Fungi</taxon>
        <taxon>Dikarya</taxon>
        <taxon>Basidiomycota</taxon>
        <taxon>Agaricomycotina</taxon>
        <taxon>Agaricomycetes</taxon>
        <taxon>Agaricomycetidae</taxon>
        <taxon>Agaricales</taxon>
        <taxon>Pleurotineae</taxon>
        <taxon>Pterulaceae</taxon>
        <taxon>Pterulicium</taxon>
    </lineage>
</organism>
<protein>
    <submittedName>
        <fullName evidence="2">Uncharacterized protein</fullName>
    </submittedName>
</protein>
<keyword evidence="3" id="KW-1185">Reference proteome</keyword>
<feature type="compositionally biased region" description="Polar residues" evidence="1">
    <location>
        <begin position="146"/>
        <end position="158"/>
    </location>
</feature>
<name>A0A5C3QSX2_9AGAR</name>
<dbReference type="Proteomes" id="UP000305067">
    <property type="component" value="Unassembled WGS sequence"/>
</dbReference>
<accession>A0A5C3QSX2</accession>
<evidence type="ECO:0000256" key="1">
    <source>
        <dbReference type="SAM" id="MobiDB-lite"/>
    </source>
</evidence>
<feature type="region of interest" description="Disordered" evidence="1">
    <location>
        <begin position="144"/>
        <end position="224"/>
    </location>
</feature>
<feature type="compositionally biased region" description="Polar residues" evidence="1">
    <location>
        <begin position="25"/>
        <end position="52"/>
    </location>
</feature>
<evidence type="ECO:0000313" key="2">
    <source>
        <dbReference type="EMBL" id="TFL03930.1"/>
    </source>
</evidence>
<reference evidence="2 3" key="1">
    <citation type="journal article" date="2019" name="Nat. Ecol. Evol.">
        <title>Megaphylogeny resolves global patterns of mushroom evolution.</title>
        <authorList>
            <person name="Varga T."/>
            <person name="Krizsan K."/>
            <person name="Foldi C."/>
            <person name="Dima B."/>
            <person name="Sanchez-Garcia M."/>
            <person name="Sanchez-Ramirez S."/>
            <person name="Szollosi G.J."/>
            <person name="Szarkandi J.G."/>
            <person name="Papp V."/>
            <person name="Albert L."/>
            <person name="Andreopoulos W."/>
            <person name="Angelini C."/>
            <person name="Antonin V."/>
            <person name="Barry K.W."/>
            <person name="Bougher N.L."/>
            <person name="Buchanan P."/>
            <person name="Buyck B."/>
            <person name="Bense V."/>
            <person name="Catcheside P."/>
            <person name="Chovatia M."/>
            <person name="Cooper J."/>
            <person name="Damon W."/>
            <person name="Desjardin D."/>
            <person name="Finy P."/>
            <person name="Geml J."/>
            <person name="Haridas S."/>
            <person name="Hughes K."/>
            <person name="Justo A."/>
            <person name="Karasinski D."/>
            <person name="Kautmanova I."/>
            <person name="Kiss B."/>
            <person name="Kocsube S."/>
            <person name="Kotiranta H."/>
            <person name="LaButti K.M."/>
            <person name="Lechner B.E."/>
            <person name="Liimatainen K."/>
            <person name="Lipzen A."/>
            <person name="Lukacs Z."/>
            <person name="Mihaltcheva S."/>
            <person name="Morgado L.N."/>
            <person name="Niskanen T."/>
            <person name="Noordeloos M.E."/>
            <person name="Ohm R.A."/>
            <person name="Ortiz-Santana B."/>
            <person name="Ovrebo C."/>
            <person name="Racz N."/>
            <person name="Riley R."/>
            <person name="Savchenko A."/>
            <person name="Shiryaev A."/>
            <person name="Soop K."/>
            <person name="Spirin V."/>
            <person name="Szebenyi C."/>
            <person name="Tomsovsky M."/>
            <person name="Tulloss R.E."/>
            <person name="Uehling J."/>
            <person name="Grigoriev I.V."/>
            <person name="Vagvolgyi C."/>
            <person name="Papp T."/>
            <person name="Martin F.M."/>
            <person name="Miettinen O."/>
            <person name="Hibbett D.S."/>
            <person name="Nagy L.G."/>
        </authorList>
    </citation>
    <scope>NUCLEOTIDE SEQUENCE [LARGE SCALE GENOMIC DNA]</scope>
    <source>
        <strain evidence="2 3">CBS 309.79</strain>
    </source>
</reference>